<dbReference type="PROSITE" id="PS00028">
    <property type="entry name" value="ZINC_FINGER_C2H2_1"/>
    <property type="match status" value="1"/>
</dbReference>
<reference evidence="3" key="1">
    <citation type="submission" date="2017-07" db="EMBL/GenBank/DDBJ databases">
        <title>Taro Niue Genome Assembly and Annotation.</title>
        <authorList>
            <person name="Atibalentja N."/>
            <person name="Keating K."/>
            <person name="Fields C.J."/>
        </authorList>
    </citation>
    <scope>NUCLEOTIDE SEQUENCE</scope>
    <source>
        <strain evidence="3">Niue_2</strain>
        <tissue evidence="3">Leaf</tissue>
    </source>
</reference>
<dbReference type="OrthoDB" id="9514740at2759"/>
<feature type="compositionally biased region" description="Low complexity" evidence="1">
    <location>
        <begin position="160"/>
        <end position="175"/>
    </location>
</feature>
<dbReference type="AlphaFoldDB" id="A0A843XC90"/>
<dbReference type="PANTHER" id="PTHR31681">
    <property type="entry name" value="C2H2-LIKE ZINC FINGER PROTEIN"/>
    <property type="match status" value="1"/>
</dbReference>
<name>A0A843XC90_COLES</name>
<feature type="domain" description="C2H2-type" evidence="2">
    <location>
        <begin position="231"/>
        <end position="252"/>
    </location>
</feature>
<protein>
    <recommendedName>
        <fullName evidence="2">C2H2-type domain-containing protein</fullName>
    </recommendedName>
</protein>
<keyword evidence="4" id="KW-1185">Reference proteome</keyword>
<dbReference type="EMBL" id="NMUH01007289">
    <property type="protein sequence ID" value="MQM17008.1"/>
    <property type="molecule type" value="Genomic_DNA"/>
</dbReference>
<feature type="non-terminal residue" evidence="3">
    <location>
        <position position="1"/>
    </location>
</feature>
<comment type="caution">
    <text evidence="3">The sequence shown here is derived from an EMBL/GenBank/DDBJ whole genome shotgun (WGS) entry which is preliminary data.</text>
</comment>
<evidence type="ECO:0000256" key="1">
    <source>
        <dbReference type="SAM" id="MobiDB-lite"/>
    </source>
</evidence>
<dbReference type="Proteomes" id="UP000652761">
    <property type="component" value="Unassembled WGS sequence"/>
</dbReference>
<dbReference type="SUPFAM" id="SSF56399">
    <property type="entry name" value="ADP-ribosylation"/>
    <property type="match status" value="1"/>
</dbReference>
<organism evidence="3 4">
    <name type="scientific">Colocasia esculenta</name>
    <name type="common">Wild taro</name>
    <name type="synonym">Arum esculentum</name>
    <dbReference type="NCBI Taxonomy" id="4460"/>
    <lineage>
        <taxon>Eukaryota</taxon>
        <taxon>Viridiplantae</taxon>
        <taxon>Streptophyta</taxon>
        <taxon>Embryophyta</taxon>
        <taxon>Tracheophyta</taxon>
        <taxon>Spermatophyta</taxon>
        <taxon>Magnoliopsida</taxon>
        <taxon>Liliopsida</taxon>
        <taxon>Araceae</taxon>
        <taxon>Aroideae</taxon>
        <taxon>Colocasieae</taxon>
        <taxon>Colocasia</taxon>
    </lineage>
</organism>
<evidence type="ECO:0000259" key="2">
    <source>
        <dbReference type="PROSITE" id="PS00028"/>
    </source>
</evidence>
<accession>A0A843XC90</accession>
<evidence type="ECO:0000313" key="3">
    <source>
        <dbReference type="EMBL" id="MQM17008.1"/>
    </source>
</evidence>
<feature type="region of interest" description="Disordered" evidence="1">
    <location>
        <begin position="117"/>
        <end position="175"/>
    </location>
</feature>
<sequence length="458" mass="49023">LLLHLLGGHKEQKPHRPRPPPHLLKATAFHRKTTSTPVPMEETRATVKPTKQTDDTQQDQNNQSRPGKLPGGKQEKRPSWAVLRSLFACNHHNSGGGTWRCRGIGCSGSLCNSKESSRVLEGPEAPSPRAQKKWAGDGERRGAAAAAGPVKPLPPPVDEFGAAVSSSSSSLSSSSSTINASSFSCSSSSSLGGSFRGLHLRRLSGCYECQAVADPIAGLTRDPTLRTISPCPDCGEIFLKPENLELHQAVKHAVLELGPEDSSRNVVEIIFQSSWLKKGGPVCKIDRVLKVNNTQKKISSFESYRNSVKSKASELPKKHPRCVADGNELLRFHCTSFSCSVGSDGGTSLCQSAPHCDLCGIIKDGFKADALGRIPTMATSGRAHDTARVPSGEERRGMLVCRVIAGRLKKGEEEDASSPSEEYDSVAGLASVYANSDELAVFNPDAILPCFVVIYGGF</sequence>
<dbReference type="Gene3D" id="3.90.228.10">
    <property type="match status" value="1"/>
</dbReference>
<feature type="region of interest" description="Disordered" evidence="1">
    <location>
        <begin position="1"/>
        <end position="77"/>
    </location>
</feature>
<evidence type="ECO:0000313" key="4">
    <source>
        <dbReference type="Proteomes" id="UP000652761"/>
    </source>
</evidence>
<gene>
    <name evidence="3" type="ORF">Taro_049973</name>
</gene>
<dbReference type="InterPro" id="IPR013087">
    <property type="entry name" value="Znf_C2H2_type"/>
</dbReference>
<dbReference type="PANTHER" id="PTHR31681:SF3">
    <property type="entry name" value="OS04G0690100 PROTEIN"/>
    <property type="match status" value="1"/>
</dbReference>
<proteinExistence type="predicted"/>